<dbReference type="GO" id="GO:0031261">
    <property type="term" value="C:DNA replication preinitiation complex"/>
    <property type="evidence" value="ECO:0007669"/>
    <property type="project" value="TreeGrafter"/>
</dbReference>
<comment type="caution">
    <text evidence="9">The sequence shown here is derived from an EMBL/GenBank/DDBJ whole genome shotgun (WGS) entry which is preliminary data.</text>
</comment>
<dbReference type="InterPro" id="IPR040203">
    <property type="entry name" value="Sld2"/>
</dbReference>
<feature type="compositionally biased region" description="Acidic residues" evidence="8">
    <location>
        <begin position="163"/>
        <end position="172"/>
    </location>
</feature>
<dbReference type="GO" id="GO:1902977">
    <property type="term" value="P:mitotic DNA replication preinitiation complex assembly"/>
    <property type="evidence" value="ECO:0007669"/>
    <property type="project" value="TreeGrafter"/>
</dbReference>
<feature type="compositionally biased region" description="Polar residues" evidence="8">
    <location>
        <begin position="179"/>
        <end position="195"/>
    </location>
</feature>
<comment type="similarity">
    <text evidence="2 7">Belongs to the SLD2 family.</text>
</comment>
<evidence type="ECO:0000256" key="4">
    <source>
        <dbReference type="ARBA" id="ARBA00022705"/>
    </source>
</evidence>
<dbReference type="PANTHER" id="PTHR28124:SF1">
    <property type="entry name" value="DNA REPLICATION REGULATOR SLD2"/>
    <property type="match status" value="1"/>
</dbReference>
<feature type="compositionally biased region" description="Basic and acidic residues" evidence="8">
    <location>
        <begin position="222"/>
        <end position="233"/>
    </location>
</feature>
<feature type="region of interest" description="Disordered" evidence="8">
    <location>
        <begin position="43"/>
        <end position="88"/>
    </location>
</feature>
<evidence type="ECO:0000313" key="10">
    <source>
        <dbReference type="Proteomes" id="UP000238350"/>
    </source>
</evidence>
<sequence length="248" mass="28468">MLRTKLKDWERDFLEKTGRKPSSKDIKENKYIHGLYKQYHREKAAALKAEPNLSEPKTDPNSETTEIPDAERTPQKPTISEVFPTPQHQGRVMGLFDIQLPATPVKKLDAPSTPTKAILVETPKSKRTPAYIGQRGSVVYDGESPLFPRRASKSISQIIEEVENMSDVDSDFEMPPSPTQTRSVEIETTQVSEPNQEPKWRKRGQKRTTKRVIMRPVTEFDAPSKRKATENYRRLNIQKKRPFGKKAR</sequence>
<dbReference type="Pfam" id="PF11719">
    <property type="entry name" value="Drc1-Sld2"/>
    <property type="match status" value="1"/>
</dbReference>
<evidence type="ECO:0000256" key="7">
    <source>
        <dbReference type="RuleBase" id="RU367067"/>
    </source>
</evidence>
<evidence type="ECO:0000256" key="5">
    <source>
        <dbReference type="ARBA" id="ARBA00023242"/>
    </source>
</evidence>
<keyword evidence="10" id="KW-1185">Reference proteome</keyword>
<evidence type="ECO:0000256" key="3">
    <source>
        <dbReference type="ARBA" id="ARBA00018363"/>
    </source>
</evidence>
<dbReference type="AlphaFoldDB" id="A0A2T0FGW7"/>
<dbReference type="Gene3D" id="1.10.10.1460">
    <property type="match status" value="1"/>
</dbReference>
<evidence type="ECO:0000256" key="8">
    <source>
        <dbReference type="SAM" id="MobiDB-lite"/>
    </source>
</evidence>
<dbReference type="GeneID" id="36515599"/>
<accession>A0A2T0FGW7</accession>
<evidence type="ECO:0000256" key="2">
    <source>
        <dbReference type="ARBA" id="ARBA00007276"/>
    </source>
</evidence>
<protein>
    <recommendedName>
        <fullName evidence="3 7">DNA replication regulator SLD2</fullName>
    </recommendedName>
</protein>
<evidence type="ECO:0000256" key="6">
    <source>
        <dbReference type="ARBA" id="ARBA00023306"/>
    </source>
</evidence>
<dbReference type="InterPro" id="IPR021110">
    <property type="entry name" value="DNA_rep_checkpnt_protein"/>
</dbReference>
<dbReference type="GO" id="GO:0003688">
    <property type="term" value="F:DNA replication origin binding"/>
    <property type="evidence" value="ECO:0007669"/>
    <property type="project" value="TreeGrafter"/>
</dbReference>
<keyword evidence="5 7" id="KW-0539">Nucleus</keyword>
<dbReference type="GO" id="GO:0006270">
    <property type="term" value="P:DNA replication initiation"/>
    <property type="evidence" value="ECO:0007669"/>
    <property type="project" value="UniProtKB-UniRule"/>
</dbReference>
<keyword evidence="4 7" id="KW-0235">DNA replication</keyword>
<evidence type="ECO:0000256" key="1">
    <source>
        <dbReference type="ARBA" id="ARBA00004123"/>
    </source>
</evidence>
<feature type="compositionally biased region" description="Basic residues" evidence="8">
    <location>
        <begin position="236"/>
        <end position="248"/>
    </location>
</feature>
<dbReference type="RefSeq" id="XP_024664176.1">
    <property type="nucleotide sequence ID" value="XM_024808408.1"/>
</dbReference>
<dbReference type="STRING" id="45607.A0A2T0FGW7"/>
<feature type="region of interest" description="Disordered" evidence="8">
    <location>
        <begin position="163"/>
        <end position="248"/>
    </location>
</feature>
<dbReference type="EMBL" id="NDIQ01000021">
    <property type="protein sequence ID" value="PRT54231.1"/>
    <property type="molecule type" value="Genomic_DNA"/>
</dbReference>
<dbReference type="GO" id="GO:0003697">
    <property type="term" value="F:single-stranded DNA binding"/>
    <property type="evidence" value="ECO:0007669"/>
    <property type="project" value="TreeGrafter"/>
</dbReference>
<dbReference type="OrthoDB" id="8775810at2759"/>
<feature type="compositionally biased region" description="Basic residues" evidence="8">
    <location>
        <begin position="200"/>
        <end position="213"/>
    </location>
</feature>
<proteinExistence type="inferred from homology"/>
<name>A0A2T0FGW7_9ASCO</name>
<gene>
    <name evidence="9" type="ORF">B9G98_01851</name>
</gene>
<evidence type="ECO:0000313" key="9">
    <source>
        <dbReference type="EMBL" id="PRT54231.1"/>
    </source>
</evidence>
<comment type="function">
    <text evidence="7">Has a role in the initiation of DNA replication. Required at S-phase checkpoint.</text>
</comment>
<reference evidence="9 10" key="1">
    <citation type="submission" date="2017-04" db="EMBL/GenBank/DDBJ databases">
        <title>Genome sequencing of [Candida] sorbophila.</title>
        <authorList>
            <person name="Ahn J.O."/>
        </authorList>
    </citation>
    <scope>NUCLEOTIDE SEQUENCE [LARGE SCALE GENOMIC DNA]</scope>
    <source>
        <strain evidence="9 10">DS02</strain>
    </source>
</reference>
<dbReference type="Proteomes" id="UP000238350">
    <property type="component" value="Unassembled WGS sequence"/>
</dbReference>
<organism evidence="9 10">
    <name type="scientific">Wickerhamiella sorbophila</name>
    <dbReference type="NCBI Taxonomy" id="45607"/>
    <lineage>
        <taxon>Eukaryota</taxon>
        <taxon>Fungi</taxon>
        <taxon>Dikarya</taxon>
        <taxon>Ascomycota</taxon>
        <taxon>Saccharomycotina</taxon>
        <taxon>Dipodascomycetes</taxon>
        <taxon>Dipodascales</taxon>
        <taxon>Trichomonascaceae</taxon>
        <taxon>Wickerhamiella</taxon>
    </lineage>
</organism>
<keyword evidence="6 7" id="KW-0131">Cell cycle</keyword>
<dbReference type="PANTHER" id="PTHR28124">
    <property type="entry name" value="DNA REPLICATION REGULATOR SLD2"/>
    <property type="match status" value="1"/>
</dbReference>
<comment type="subcellular location">
    <subcellularLocation>
        <location evidence="1 7">Nucleus</location>
    </subcellularLocation>
</comment>
<dbReference type="GO" id="GO:0000727">
    <property type="term" value="P:double-strand break repair via break-induced replication"/>
    <property type="evidence" value="ECO:0007669"/>
    <property type="project" value="TreeGrafter"/>
</dbReference>